<dbReference type="PANTHER" id="PTHR32258:SF28">
    <property type="entry name" value="PROTEIN NETWORKED 3A-RELATED"/>
    <property type="match status" value="1"/>
</dbReference>
<dbReference type="InterPro" id="IPR051861">
    <property type="entry name" value="NET_actin-binding_domain"/>
</dbReference>
<name>A0A2I0KQC8_PUNGR</name>
<dbReference type="EMBL" id="PGOL01000438">
    <property type="protein sequence ID" value="PKI70523.1"/>
    <property type="molecule type" value="Genomic_DNA"/>
</dbReference>
<evidence type="ECO:0000313" key="4">
    <source>
        <dbReference type="Proteomes" id="UP000233551"/>
    </source>
</evidence>
<proteinExistence type="inferred from homology"/>
<accession>A0A2I0KQC8</accession>
<evidence type="ECO:0000313" key="3">
    <source>
        <dbReference type="EMBL" id="PKI70523.1"/>
    </source>
</evidence>
<reference evidence="3 4" key="1">
    <citation type="submission" date="2017-11" db="EMBL/GenBank/DDBJ databases">
        <title>De-novo sequencing of pomegranate (Punica granatum L.) genome.</title>
        <authorList>
            <person name="Akparov Z."/>
            <person name="Amiraslanov A."/>
            <person name="Hajiyeva S."/>
            <person name="Abbasov M."/>
            <person name="Kaur K."/>
            <person name="Hamwieh A."/>
            <person name="Solovyev V."/>
            <person name="Salamov A."/>
            <person name="Braich B."/>
            <person name="Kosarev P."/>
            <person name="Mahmoud A."/>
            <person name="Hajiyev E."/>
            <person name="Babayeva S."/>
            <person name="Izzatullayeva V."/>
            <person name="Mammadov A."/>
            <person name="Mammadov A."/>
            <person name="Sharifova S."/>
            <person name="Ojaghi J."/>
            <person name="Eynullazada K."/>
            <person name="Bayramov B."/>
            <person name="Abdulazimova A."/>
            <person name="Shahmuradov I."/>
        </authorList>
    </citation>
    <scope>NUCLEOTIDE SEQUENCE [LARGE SCALE GENOMIC DNA]</scope>
    <source>
        <strain evidence="4">cv. AG2017</strain>
        <tissue evidence="3">Leaf</tissue>
    </source>
</reference>
<dbReference type="GO" id="GO:0005774">
    <property type="term" value="C:vacuolar membrane"/>
    <property type="evidence" value="ECO:0007669"/>
    <property type="project" value="TreeGrafter"/>
</dbReference>
<comment type="caution">
    <text evidence="3">The sequence shown here is derived from an EMBL/GenBank/DDBJ whole genome shotgun (WGS) entry which is preliminary data.</text>
</comment>
<gene>
    <name evidence="3" type="ORF">CRG98_009028</name>
</gene>
<dbReference type="AlphaFoldDB" id="A0A2I0KQC8"/>
<dbReference type="OrthoDB" id="2019833at2759"/>
<dbReference type="Pfam" id="PF07765">
    <property type="entry name" value="KIP1"/>
    <property type="match status" value="1"/>
</dbReference>
<keyword evidence="1" id="KW-0175">Coiled coil</keyword>
<sequence>MVGIMMVTKHTASNWWWLDSHNNAKRSPWLQSTLSELDHKTEAMLKLIEEDADSFAKRAEMYYKKRPELISLVQDFYRAHRSLAERYDQIKSESSARLLTTLGSPFSGEKSRQEKPVPTPIVDKNYDSYSESFDHDENAESEVEDPDEDNGSDGPEVETPRALPKREQARIGRLASPGRTIKEDDGEELRKLRDEIERLSKENRAQREQLEQKDEEKREVIRQLSFAVGMLKEENASLRKSVNKVTKKRGNFEVNNNNKVKGGFLSKLFHGSFLNSQETLVAL</sequence>
<protein>
    <submittedName>
        <fullName evidence="3">Uncharacterized protein</fullName>
    </submittedName>
</protein>
<dbReference type="GeneID" id="116188319"/>
<dbReference type="PROSITE" id="PS51774">
    <property type="entry name" value="NAB"/>
    <property type="match status" value="1"/>
</dbReference>
<dbReference type="GO" id="GO:0003779">
    <property type="term" value="F:actin binding"/>
    <property type="evidence" value="ECO:0007669"/>
    <property type="project" value="InterPro"/>
</dbReference>
<evidence type="ECO:0000256" key="1">
    <source>
        <dbReference type="ARBA" id="ARBA00023054"/>
    </source>
</evidence>
<dbReference type="InterPro" id="IPR011684">
    <property type="entry name" value="NAB"/>
</dbReference>
<dbReference type="PANTHER" id="PTHR32258">
    <property type="entry name" value="PROTEIN NETWORKED 4A"/>
    <property type="match status" value="1"/>
</dbReference>
<dbReference type="Proteomes" id="UP000233551">
    <property type="component" value="Unassembled WGS sequence"/>
</dbReference>
<organism evidence="3 4">
    <name type="scientific">Punica granatum</name>
    <name type="common">Pomegranate</name>
    <dbReference type="NCBI Taxonomy" id="22663"/>
    <lineage>
        <taxon>Eukaryota</taxon>
        <taxon>Viridiplantae</taxon>
        <taxon>Streptophyta</taxon>
        <taxon>Embryophyta</taxon>
        <taxon>Tracheophyta</taxon>
        <taxon>Spermatophyta</taxon>
        <taxon>Magnoliopsida</taxon>
        <taxon>eudicotyledons</taxon>
        <taxon>Gunneridae</taxon>
        <taxon>Pentapetalae</taxon>
        <taxon>rosids</taxon>
        <taxon>malvids</taxon>
        <taxon>Myrtales</taxon>
        <taxon>Lythraceae</taxon>
        <taxon>Punica</taxon>
    </lineage>
</organism>
<keyword evidence="4" id="KW-1185">Reference proteome</keyword>
<comment type="similarity">
    <text evidence="2">Belongs to the NET family.</text>
</comment>
<evidence type="ECO:0000256" key="2">
    <source>
        <dbReference type="ARBA" id="ARBA00038006"/>
    </source>
</evidence>
<dbReference type="STRING" id="22663.A0A2I0KQC8"/>